<keyword evidence="1" id="KW-1133">Transmembrane helix</keyword>
<dbReference type="AlphaFoldDB" id="A0AAW7YWT0"/>
<dbReference type="PANTHER" id="PTHR34473">
    <property type="entry name" value="UPF0699 TRANSMEMBRANE PROTEIN YDBS"/>
    <property type="match status" value="1"/>
</dbReference>
<dbReference type="RefSeq" id="WP_029056193.1">
    <property type="nucleotide sequence ID" value="NZ_JAUOQO010000010.1"/>
</dbReference>
<organism evidence="3 4">
    <name type="scientific">Staphylococcus pasteuri_A</name>
    <dbReference type="NCBI Taxonomy" id="3062664"/>
    <lineage>
        <taxon>Bacteria</taxon>
        <taxon>Bacillati</taxon>
        <taxon>Bacillota</taxon>
        <taxon>Bacilli</taxon>
        <taxon>Bacillales</taxon>
        <taxon>Staphylococcaceae</taxon>
        <taxon>Staphylococcus</taxon>
    </lineage>
</organism>
<dbReference type="Proteomes" id="UP001170310">
    <property type="component" value="Unassembled WGS sequence"/>
</dbReference>
<feature type="transmembrane region" description="Helical" evidence="1">
    <location>
        <begin position="43"/>
        <end position="63"/>
    </location>
</feature>
<dbReference type="PANTHER" id="PTHR34473:SF2">
    <property type="entry name" value="UPF0699 TRANSMEMBRANE PROTEIN YDBT"/>
    <property type="match status" value="1"/>
</dbReference>
<keyword evidence="4" id="KW-1185">Reference proteome</keyword>
<dbReference type="GeneID" id="72469857"/>
<reference evidence="3" key="1">
    <citation type="submission" date="2023-07" db="EMBL/GenBank/DDBJ databases">
        <title>Genome content predicts the carbon catabolic preferences of heterotrophic bacteria.</title>
        <authorList>
            <person name="Gralka M."/>
        </authorList>
    </citation>
    <scope>NUCLEOTIDE SEQUENCE</scope>
    <source>
        <strain evidence="3">E2R20</strain>
    </source>
</reference>
<dbReference type="Pfam" id="PF03703">
    <property type="entry name" value="bPH_2"/>
    <property type="match status" value="1"/>
</dbReference>
<evidence type="ECO:0000256" key="1">
    <source>
        <dbReference type="SAM" id="Phobius"/>
    </source>
</evidence>
<feature type="transmembrane region" description="Helical" evidence="1">
    <location>
        <begin position="12"/>
        <end position="37"/>
    </location>
</feature>
<evidence type="ECO:0000313" key="3">
    <source>
        <dbReference type="EMBL" id="MDO6574688.1"/>
    </source>
</evidence>
<proteinExistence type="predicted"/>
<evidence type="ECO:0000259" key="2">
    <source>
        <dbReference type="Pfam" id="PF03703"/>
    </source>
</evidence>
<gene>
    <name evidence="3" type="ORF">Q4528_11110</name>
</gene>
<comment type="caution">
    <text evidence="3">The sequence shown here is derived from an EMBL/GenBank/DDBJ whole genome shotgun (WGS) entry which is preliminary data.</text>
</comment>
<dbReference type="InterPro" id="IPR005182">
    <property type="entry name" value="YdbS-like_PH"/>
</dbReference>
<dbReference type="EMBL" id="JAUOQO010000010">
    <property type="protein sequence ID" value="MDO6574688.1"/>
    <property type="molecule type" value="Genomic_DNA"/>
</dbReference>
<accession>A0AAW7YWT0</accession>
<keyword evidence="1" id="KW-0472">Membrane</keyword>
<evidence type="ECO:0000313" key="4">
    <source>
        <dbReference type="Proteomes" id="UP001170310"/>
    </source>
</evidence>
<name>A0AAW7YWT0_9STAP</name>
<keyword evidence="1" id="KW-0812">Transmembrane</keyword>
<sequence length="157" mass="18951">MNSTFHKSPKNALTYYFLTAGLSFIIEIIIYAILFYLWYQFNWWHFIIYIYIVLWIVSLIRLISSPLLKYNYLFYRIQNNVIEVKSTFFFKHQDISKIERLQFLQINTNPLARKFKINEITFVSAGHSFELPFVSEEEAEFIQEQIFSQLRGAEYDV</sequence>
<feature type="domain" description="YdbS-like PH" evidence="2">
    <location>
        <begin position="73"/>
        <end position="146"/>
    </location>
</feature>
<protein>
    <submittedName>
        <fullName evidence="3">PH domain-containing protein</fullName>
    </submittedName>
</protein>